<dbReference type="Proteomes" id="UP000276834">
    <property type="component" value="Unassembled WGS sequence"/>
</dbReference>
<dbReference type="PANTHER" id="PTHR24100:SF0">
    <property type="entry name" value="V-SET DOMAIN-CONTAINING T-CELL ACTIVATION INHIBITOR 1"/>
    <property type="match status" value="1"/>
</dbReference>
<keyword evidence="8" id="KW-1133">Transmembrane helix</keyword>
<dbReference type="PANTHER" id="PTHR24100">
    <property type="entry name" value="BUTYROPHILIN"/>
    <property type="match status" value="1"/>
</dbReference>
<dbReference type="InterPro" id="IPR050504">
    <property type="entry name" value="IgSF_BTN/MOG"/>
</dbReference>
<dbReference type="InterPro" id="IPR013783">
    <property type="entry name" value="Ig-like_fold"/>
</dbReference>
<dbReference type="GO" id="GO:0001817">
    <property type="term" value="P:regulation of cytokine production"/>
    <property type="evidence" value="ECO:0007669"/>
    <property type="project" value="TreeGrafter"/>
</dbReference>
<evidence type="ECO:0000256" key="8">
    <source>
        <dbReference type="SAM" id="Phobius"/>
    </source>
</evidence>
<dbReference type="PROSITE" id="PS50835">
    <property type="entry name" value="IG_LIKE"/>
    <property type="match status" value="1"/>
</dbReference>
<keyword evidence="3 8" id="KW-0472">Membrane</keyword>
<evidence type="ECO:0000313" key="11">
    <source>
        <dbReference type="Proteomes" id="UP000276834"/>
    </source>
</evidence>
<dbReference type="InterPro" id="IPR036179">
    <property type="entry name" value="Ig-like_dom_sf"/>
</dbReference>
<evidence type="ECO:0000256" key="4">
    <source>
        <dbReference type="ARBA" id="ARBA00023157"/>
    </source>
</evidence>
<dbReference type="GO" id="GO:0009897">
    <property type="term" value="C:external side of plasma membrane"/>
    <property type="evidence" value="ECO:0007669"/>
    <property type="project" value="TreeGrafter"/>
</dbReference>
<dbReference type="STRING" id="44316.ENSEGOP00005018716"/>
<keyword evidence="8" id="KW-0812">Transmembrane</keyword>
<comment type="caution">
    <text evidence="10">The sequence shown here is derived from an EMBL/GenBank/DDBJ whole genome shotgun (WGS) entry which is preliminary data.</text>
</comment>
<reference evidence="10 11" key="1">
    <citation type="journal article" date="2018" name="Proc. R. Soc. B">
        <title>A non-coding region near Follistatin controls head colour polymorphism in the Gouldian finch.</title>
        <authorList>
            <person name="Toomey M.B."/>
            <person name="Marques C.I."/>
            <person name="Andrade P."/>
            <person name="Araujo P.M."/>
            <person name="Sabatino S."/>
            <person name="Gazda M.A."/>
            <person name="Afonso S."/>
            <person name="Lopes R.J."/>
            <person name="Corbo J.C."/>
            <person name="Carneiro M."/>
        </authorList>
    </citation>
    <scope>NUCLEOTIDE SEQUENCE [LARGE SCALE GENOMIC DNA]</scope>
    <source>
        <strain evidence="10">Red01</strain>
        <tissue evidence="10">Muscle</tissue>
    </source>
</reference>
<keyword evidence="5" id="KW-0325">Glycoprotein</keyword>
<name>A0A3L8SAX7_CHLGU</name>
<feature type="compositionally biased region" description="Basic and acidic residues" evidence="7">
    <location>
        <begin position="214"/>
        <end position="223"/>
    </location>
</feature>
<dbReference type="FunFam" id="2.60.40.10:FF:000142">
    <property type="entry name" value="V-set domain-containing T-cell activation inhibitor 1"/>
    <property type="match status" value="1"/>
</dbReference>
<evidence type="ECO:0000259" key="9">
    <source>
        <dbReference type="PROSITE" id="PS50835"/>
    </source>
</evidence>
<dbReference type="GO" id="GO:0050863">
    <property type="term" value="P:regulation of T cell activation"/>
    <property type="evidence" value="ECO:0007669"/>
    <property type="project" value="UniProtKB-ARBA"/>
</dbReference>
<gene>
    <name evidence="10" type="ORF">DV515_00010211</name>
</gene>
<dbReference type="InterPro" id="IPR013106">
    <property type="entry name" value="Ig_V-set"/>
</dbReference>
<feature type="compositionally biased region" description="Polar residues" evidence="7">
    <location>
        <begin position="268"/>
        <end position="288"/>
    </location>
</feature>
<proteinExistence type="predicted"/>
<evidence type="ECO:0000256" key="5">
    <source>
        <dbReference type="ARBA" id="ARBA00023180"/>
    </source>
</evidence>
<dbReference type="GO" id="GO:1903037">
    <property type="term" value="P:regulation of leukocyte cell-cell adhesion"/>
    <property type="evidence" value="ECO:0007669"/>
    <property type="project" value="UniProtKB-ARBA"/>
</dbReference>
<evidence type="ECO:0000256" key="3">
    <source>
        <dbReference type="ARBA" id="ARBA00023136"/>
    </source>
</evidence>
<dbReference type="OrthoDB" id="9898017at2759"/>
<keyword evidence="11" id="KW-1185">Reference proteome</keyword>
<dbReference type="GO" id="GO:0005102">
    <property type="term" value="F:signaling receptor binding"/>
    <property type="evidence" value="ECO:0007669"/>
    <property type="project" value="TreeGrafter"/>
</dbReference>
<feature type="transmembrane region" description="Helical" evidence="8">
    <location>
        <begin position="89"/>
        <end position="108"/>
    </location>
</feature>
<feature type="region of interest" description="Disordered" evidence="7">
    <location>
        <begin position="211"/>
        <end position="305"/>
    </location>
</feature>
<keyword evidence="4" id="KW-1015">Disulfide bond</keyword>
<evidence type="ECO:0000256" key="2">
    <source>
        <dbReference type="ARBA" id="ARBA00022729"/>
    </source>
</evidence>
<evidence type="ECO:0000256" key="7">
    <source>
        <dbReference type="SAM" id="MobiDB-lite"/>
    </source>
</evidence>
<comment type="subcellular location">
    <subcellularLocation>
        <location evidence="1">Membrane</location>
    </subcellularLocation>
</comment>
<keyword evidence="2" id="KW-0732">Signal</keyword>
<dbReference type="InterPro" id="IPR007110">
    <property type="entry name" value="Ig-like_dom"/>
</dbReference>
<dbReference type="Gene3D" id="2.60.40.10">
    <property type="entry name" value="Immunoglobulins"/>
    <property type="match status" value="1"/>
</dbReference>
<organism evidence="10 11">
    <name type="scientific">Chloebia gouldiae</name>
    <name type="common">Gouldian finch</name>
    <name type="synonym">Erythrura gouldiae</name>
    <dbReference type="NCBI Taxonomy" id="44316"/>
    <lineage>
        <taxon>Eukaryota</taxon>
        <taxon>Metazoa</taxon>
        <taxon>Chordata</taxon>
        <taxon>Craniata</taxon>
        <taxon>Vertebrata</taxon>
        <taxon>Euteleostomi</taxon>
        <taxon>Archelosauria</taxon>
        <taxon>Archosauria</taxon>
        <taxon>Dinosauria</taxon>
        <taxon>Saurischia</taxon>
        <taxon>Theropoda</taxon>
        <taxon>Coelurosauria</taxon>
        <taxon>Aves</taxon>
        <taxon>Neognathae</taxon>
        <taxon>Neoaves</taxon>
        <taxon>Telluraves</taxon>
        <taxon>Australaves</taxon>
        <taxon>Passeriformes</taxon>
        <taxon>Passeroidea</taxon>
        <taxon>Passeridae</taxon>
        <taxon>Chloebia</taxon>
    </lineage>
</organism>
<dbReference type="Pfam" id="PF07686">
    <property type="entry name" value="V-set"/>
    <property type="match status" value="1"/>
</dbReference>
<accession>A0A3L8SAX7</accession>
<sequence>MIYEDPYDQSLLSLAASKQSFFIWYDSLEFGISRVTVASVGIEQATDAGTHQWWEESMVTALQVEGMGMGCEGGGLCTNAVLSFFPNSMTIVIVILAAVIILIIGFGVSGMEALISVTALTSPGNTGQCSILGCSFEPDIWLDSIAIQWAKEGVAGLVHEFKAGKDHLQEQGLSFQGRTAVFADQVIGGNASLELKDVQLSDAGTYQCSVTTDRGPETHFKEHSRLRRGPTRDTNSTSPQRKFRSCRGAAGEGYKGSAKVSKREQRDNFSLTEQQGTVKRYSPSTCRNGNHRRDFPMNSSSAWWGKGSERERTWNKTQIQTTQTFQYGHLSTSCVFSMTMSTQKPFIN</sequence>
<keyword evidence="6" id="KW-0393">Immunoglobulin domain</keyword>
<evidence type="ECO:0000256" key="6">
    <source>
        <dbReference type="ARBA" id="ARBA00023319"/>
    </source>
</evidence>
<evidence type="ECO:0000313" key="10">
    <source>
        <dbReference type="EMBL" id="RLV99012.1"/>
    </source>
</evidence>
<dbReference type="SUPFAM" id="SSF48726">
    <property type="entry name" value="Immunoglobulin"/>
    <property type="match status" value="1"/>
</dbReference>
<protein>
    <recommendedName>
        <fullName evidence="9">Ig-like domain-containing protein</fullName>
    </recommendedName>
</protein>
<dbReference type="EMBL" id="QUSF01000035">
    <property type="protein sequence ID" value="RLV99012.1"/>
    <property type="molecule type" value="Genomic_DNA"/>
</dbReference>
<evidence type="ECO:0000256" key="1">
    <source>
        <dbReference type="ARBA" id="ARBA00004370"/>
    </source>
</evidence>
<dbReference type="AlphaFoldDB" id="A0A3L8SAX7"/>
<feature type="domain" description="Ig-like" evidence="9">
    <location>
        <begin position="86"/>
        <end position="224"/>
    </location>
</feature>
<dbReference type="GO" id="GO:0050852">
    <property type="term" value="P:T cell receptor signaling pathway"/>
    <property type="evidence" value="ECO:0007669"/>
    <property type="project" value="TreeGrafter"/>
</dbReference>